<dbReference type="Gene3D" id="1.20.120.1810">
    <property type="match status" value="1"/>
</dbReference>
<dbReference type="InterPro" id="IPR014284">
    <property type="entry name" value="RNA_pol_sigma-70_dom"/>
</dbReference>
<feature type="domain" description="RNA polymerase sigma-70 region 3" evidence="5">
    <location>
        <begin position="123"/>
        <end position="187"/>
    </location>
</feature>
<dbReference type="InterPro" id="IPR013325">
    <property type="entry name" value="RNA_pol_sigma_r2"/>
</dbReference>
<evidence type="ECO:0000256" key="4">
    <source>
        <dbReference type="ARBA" id="ARBA00023163"/>
    </source>
</evidence>
<proteinExistence type="predicted"/>
<dbReference type="InterPro" id="IPR007627">
    <property type="entry name" value="RNA_pol_sigma70_r2"/>
</dbReference>
<dbReference type="Pfam" id="PF04539">
    <property type="entry name" value="Sigma70_r3"/>
    <property type="match status" value="1"/>
</dbReference>
<evidence type="ECO:0000256" key="1">
    <source>
        <dbReference type="ARBA" id="ARBA00023015"/>
    </source>
</evidence>
<dbReference type="AlphaFoldDB" id="A0A919KCL9"/>
<sequence length="261" mass="29353">MTTTQNTLTRAVSTTGASDLIHAMAVTPTGDRRRPQLRADAILAWAPLAHRLVRRYANGRTDPDDLRQTAMVGLIKAVDGFDPRRGSDFGAYATPTIVGELKRYFRDRGWAVRLPRPLHDLHQRVEDARRHLTQHLNRSPTADDVAAYLGTTVEEVLEGLECEYARRAASLSAPVHPEGDTELGELVGHHDDAYRQAELRHDLYEAMAHLSERERRVVTLYYYGNLTQSEIGRQLGMSQMHASRLIRRALDTLRTRLGPGS</sequence>
<keyword evidence="4" id="KW-0804">Transcription</keyword>
<dbReference type="SUPFAM" id="SSF88659">
    <property type="entry name" value="Sigma3 and sigma4 domains of RNA polymerase sigma factors"/>
    <property type="match status" value="2"/>
</dbReference>
<dbReference type="SUPFAM" id="SSF88946">
    <property type="entry name" value="Sigma2 domain of RNA polymerase sigma factors"/>
    <property type="match status" value="1"/>
</dbReference>
<evidence type="ECO:0000313" key="9">
    <source>
        <dbReference type="Proteomes" id="UP000636960"/>
    </source>
</evidence>
<dbReference type="Proteomes" id="UP000636960">
    <property type="component" value="Unassembled WGS sequence"/>
</dbReference>
<keyword evidence="9" id="KW-1185">Reference proteome</keyword>
<dbReference type="InterPro" id="IPR007624">
    <property type="entry name" value="RNA_pol_sigma70_r3"/>
</dbReference>
<dbReference type="InterPro" id="IPR007630">
    <property type="entry name" value="RNA_pol_sigma70_r4"/>
</dbReference>
<gene>
    <name evidence="8" type="ORF">Ari01nite_86660</name>
</gene>
<evidence type="ECO:0000256" key="2">
    <source>
        <dbReference type="ARBA" id="ARBA00023082"/>
    </source>
</evidence>
<reference evidence="8" key="1">
    <citation type="submission" date="2021-01" db="EMBL/GenBank/DDBJ databases">
        <title>Whole genome shotgun sequence of Actinoplanes rishiriensis NBRC 108556.</title>
        <authorList>
            <person name="Komaki H."/>
            <person name="Tamura T."/>
        </authorList>
    </citation>
    <scope>NUCLEOTIDE SEQUENCE</scope>
    <source>
        <strain evidence="8">NBRC 108556</strain>
    </source>
</reference>
<evidence type="ECO:0000259" key="6">
    <source>
        <dbReference type="Pfam" id="PF04542"/>
    </source>
</evidence>
<keyword evidence="2" id="KW-0731">Sigma factor</keyword>
<feature type="domain" description="RNA polymerase sigma-70 region 2" evidence="6">
    <location>
        <begin position="44"/>
        <end position="110"/>
    </location>
</feature>
<dbReference type="GO" id="GO:0006352">
    <property type="term" value="P:DNA-templated transcription initiation"/>
    <property type="evidence" value="ECO:0007669"/>
    <property type="project" value="InterPro"/>
</dbReference>
<keyword evidence="3" id="KW-0238">DNA-binding</keyword>
<dbReference type="EMBL" id="BOMV01000100">
    <property type="protein sequence ID" value="GIF01202.1"/>
    <property type="molecule type" value="Genomic_DNA"/>
</dbReference>
<evidence type="ECO:0000259" key="5">
    <source>
        <dbReference type="Pfam" id="PF04539"/>
    </source>
</evidence>
<accession>A0A919KCL9</accession>
<dbReference type="PANTHER" id="PTHR30385:SF4">
    <property type="entry name" value="RNA POLYMERASE SIGMA-E FACTOR"/>
    <property type="match status" value="1"/>
</dbReference>
<dbReference type="InterPro" id="IPR000943">
    <property type="entry name" value="RNA_pol_sigma70"/>
</dbReference>
<evidence type="ECO:0000259" key="7">
    <source>
        <dbReference type="Pfam" id="PF04545"/>
    </source>
</evidence>
<dbReference type="RefSeq" id="WP_203789759.1">
    <property type="nucleotide sequence ID" value="NZ_BOMV01000100.1"/>
</dbReference>
<name>A0A919KCL9_9ACTN</name>
<dbReference type="GO" id="GO:0016987">
    <property type="term" value="F:sigma factor activity"/>
    <property type="evidence" value="ECO:0007669"/>
    <property type="project" value="UniProtKB-KW"/>
</dbReference>
<dbReference type="InterPro" id="IPR013324">
    <property type="entry name" value="RNA_pol_sigma_r3/r4-like"/>
</dbReference>
<dbReference type="NCBIfam" id="TIGR02937">
    <property type="entry name" value="sigma70-ECF"/>
    <property type="match status" value="1"/>
</dbReference>
<dbReference type="CDD" id="cd06171">
    <property type="entry name" value="Sigma70_r4"/>
    <property type="match status" value="1"/>
</dbReference>
<feature type="domain" description="RNA polymerase sigma-70 region 4" evidence="7">
    <location>
        <begin position="206"/>
        <end position="254"/>
    </location>
</feature>
<keyword evidence="1" id="KW-0805">Transcription regulation</keyword>
<protein>
    <submittedName>
        <fullName evidence="8">Uncharacterized protein</fullName>
    </submittedName>
</protein>
<dbReference type="Pfam" id="PF04542">
    <property type="entry name" value="Sigma70_r2"/>
    <property type="match status" value="1"/>
</dbReference>
<evidence type="ECO:0000256" key="3">
    <source>
        <dbReference type="ARBA" id="ARBA00023125"/>
    </source>
</evidence>
<evidence type="ECO:0000313" key="8">
    <source>
        <dbReference type="EMBL" id="GIF01202.1"/>
    </source>
</evidence>
<organism evidence="8 9">
    <name type="scientific">Paractinoplanes rishiriensis</name>
    <dbReference type="NCBI Taxonomy" id="1050105"/>
    <lineage>
        <taxon>Bacteria</taxon>
        <taxon>Bacillati</taxon>
        <taxon>Actinomycetota</taxon>
        <taxon>Actinomycetes</taxon>
        <taxon>Micromonosporales</taxon>
        <taxon>Micromonosporaceae</taxon>
        <taxon>Paractinoplanes</taxon>
    </lineage>
</organism>
<comment type="caution">
    <text evidence="8">The sequence shown here is derived from an EMBL/GenBank/DDBJ whole genome shotgun (WGS) entry which is preliminary data.</text>
</comment>
<dbReference type="PRINTS" id="PR00046">
    <property type="entry name" value="SIGMA70FCT"/>
</dbReference>
<dbReference type="PANTHER" id="PTHR30385">
    <property type="entry name" value="SIGMA FACTOR F FLAGELLAR"/>
    <property type="match status" value="1"/>
</dbReference>
<dbReference type="Pfam" id="PF04545">
    <property type="entry name" value="Sigma70_r4"/>
    <property type="match status" value="1"/>
</dbReference>
<dbReference type="Gene3D" id="1.20.140.160">
    <property type="match status" value="1"/>
</dbReference>
<dbReference type="GO" id="GO:0003677">
    <property type="term" value="F:DNA binding"/>
    <property type="evidence" value="ECO:0007669"/>
    <property type="project" value="UniProtKB-KW"/>
</dbReference>